<feature type="region of interest" description="Disordered" evidence="1">
    <location>
        <begin position="154"/>
        <end position="211"/>
    </location>
</feature>
<protein>
    <submittedName>
        <fullName evidence="2">Uncharacterized protein</fullName>
    </submittedName>
</protein>
<accession>A0A8H4J2Y0</accession>
<feature type="compositionally biased region" description="Low complexity" evidence="1">
    <location>
        <begin position="194"/>
        <end position="203"/>
    </location>
</feature>
<dbReference type="Proteomes" id="UP000572817">
    <property type="component" value="Unassembled WGS sequence"/>
</dbReference>
<dbReference type="EMBL" id="WWBZ02000008">
    <property type="protein sequence ID" value="KAF4311791.1"/>
    <property type="molecule type" value="Genomic_DNA"/>
</dbReference>
<dbReference type="AlphaFoldDB" id="A0A8H4J2Y0"/>
<comment type="caution">
    <text evidence="2">The sequence shown here is derived from an EMBL/GenBank/DDBJ whole genome shotgun (WGS) entry which is preliminary data.</text>
</comment>
<feature type="region of interest" description="Disordered" evidence="1">
    <location>
        <begin position="233"/>
        <end position="252"/>
    </location>
</feature>
<proteinExistence type="predicted"/>
<evidence type="ECO:0000313" key="2">
    <source>
        <dbReference type="EMBL" id="KAF4311791.1"/>
    </source>
</evidence>
<sequence>MSTASIYADPPLPAARPGDGRFASAVLAPRGITVGSKRYQPLPAFSYFATSMPPPAMLRTAHYQQQPALRQMTLWLEPNDTALIASIISRYEALAESGDLPQQEWMLEAVNSLFLSEGHIFSNHDDNDNGNDDTNGYHLPYCLPIRLCGERFEPDPASASQPRWEQPPILPAIPRSRRPEAPPAARKKQVLPRSTATSSSSNSVPPKLPLTGMVTPTPTLAYWLWAGSFPDPSTAHHPPSSPGTFTRSSSRPSGRILPDCLAGLTPLRHDRACLPYLSVDVLAQASLLPTGRERLAAAAATALWNRWRLWREAGGRGDGAAVRHFGVVVAGTAFEVWCARPTGDDTDDDDDGGPEEKEPCVWRGCRISKVAGGSVVKRKQLVALVDWINEIHCWGNTVYAEACAKDVGTVRVDEETL</sequence>
<organism evidence="2 3">
    <name type="scientific">Botryosphaeria dothidea</name>
    <dbReference type="NCBI Taxonomy" id="55169"/>
    <lineage>
        <taxon>Eukaryota</taxon>
        <taxon>Fungi</taxon>
        <taxon>Dikarya</taxon>
        <taxon>Ascomycota</taxon>
        <taxon>Pezizomycotina</taxon>
        <taxon>Dothideomycetes</taxon>
        <taxon>Dothideomycetes incertae sedis</taxon>
        <taxon>Botryosphaeriales</taxon>
        <taxon>Botryosphaeriaceae</taxon>
        <taxon>Botryosphaeria</taxon>
    </lineage>
</organism>
<reference evidence="2" key="1">
    <citation type="submission" date="2020-04" db="EMBL/GenBank/DDBJ databases">
        <title>Genome Assembly and Annotation of Botryosphaeria dothidea sdau 11-99, a Latent Pathogen of Apple Fruit Ring Rot in China.</title>
        <authorList>
            <person name="Yu C."/>
            <person name="Diao Y."/>
            <person name="Lu Q."/>
            <person name="Zhao J."/>
            <person name="Cui S."/>
            <person name="Peng C."/>
            <person name="He B."/>
            <person name="Liu H."/>
        </authorList>
    </citation>
    <scope>NUCLEOTIDE SEQUENCE [LARGE SCALE GENOMIC DNA]</scope>
    <source>
        <strain evidence="2">Sdau11-99</strain>
    </source>
</reference>
<evidence type="ECO:0000313" key="3">
    <source>
        <dbReference type="Proteomes" id="UP000572817"/>
    </source>
</evidence>
<feature type="compositionally biased region" description="Polar residues" evidence="1">
    <location>
        <begin position="242"/>
        <end position="252"/>
    </location>
</feature>
<dbReference type="OrthoDB" id="3968712at2759"/>
<evidence type="ECO:0000256" key="1">
    <source>
        <dbReference type="SAM" id="MobiDB-lite"/>
    </source>
</evidence>
<gene>
    <name evidence="2" type="ORF">GTA08_BOTSDO12525</name>
</gene>
<name>A0A8H4J2Y0_9PEZI</name>
<keyword evidence="3" id="KW-1185">Reference proteome</keyword>